<accession>A0A1T3C929</accession>
<dbReference type="Pfam" id="PF13417">
    <property type="entry name" value="GST_N_3"/>
    <property type="match status" value="1"/>
</dbReference>
<feature type="domain" description="GST C-terminal" evidence="1">
    <location>
        <begin position="94"/>
        <end position="247"/>
    </location>
</feature>
<dbReference type="Pfam" id="PF25907">
    <property type="entry name" value="DUF7962"/>
    <property type="match status" value="1"/>
</dbReference>
<dbReference type="Proteomes" id="UP000191004">
    <property type="component" value="Unassembled WGS sequence"/>
</dbReference>
<dbReference type="CDD" id="cd00570">
    <property type="entry name" value="GST_N_family"/>
    <property type="match status" value="1"/>
</dbReference>
<reference evidence="2 3" key="1">
    <citation type="submission" date="2016-04" db="EMBL/GenBank/DDBJ databases">
        <title>Multiple horizontal gene transfer events from other fungi enriched the ability of the initially mycotrophic fungus Trichoderma (Ascomycota) to feed on dead plant biomass.</title>
        <authorList>
            <person name="Atanasova L."/>
            <person name="Chenthamara K."/>
            <person name="Zhang J."/>
            <person name="Grujic M."/>
            <person name="Henrissat B."/>
            <person name="Kuo A."/>
            <person name="Aertz A."/>
            <person name="Salamov A."/>
            <person name="Lipzen A."/>
            <person name="Labutti K."/>
            <person name="Barry K."/>
            <person name="Miao Y."/>
            <person name="Rahimi M.J."/>
            <person name="Shen Q."/>
            <person name="Grigoriev I.V."/>
            <person name="Kubicek C.P."/>
            <person name="Druzhinina I.S."/>
        </authorList>
    </citation>
    <scope>NUCLEOTIDE SEQUENCE [LARGE SCALE GENOMIC DNA]</scope>
    <source>
        <strain evidence="2 3">NJAU 4742</strain>
    </source>
</reference>
<gene>
    <name evidence="2" type="ORF">A0O28_0045190</name>
</gene>
<dbReference type="InterPro" id="IPR004045">
    <property type="entry name" value="Glutathione_S-Trfase_N"/>
</dbReference>
<dbReference type="AlphaFoldDB" id="A0A1T3C929"/>
<dbReference type="SUPFAM" id="SSF47616">
    <property type="entry name" value="GST C-terminal domain-like"/>
    <property type="match status" value="1"/>
</dbReference>
<dbReference type="PANTHER" id="PTHR43968">
    <property type="match status" value="1"/>
</dbReference>
<proteinExistence type="predicted"/>
<evidence type="ECO:0000313" key="2">
    <source>
        <dbReference type="EMBL" id="OPB37607.1"/>
    </source>
</evidence>
<sequence>MAITEKPIVLYHYAQSPYSQRVVWYLALKGIKYQQCIQPRIMPRPDIHRLGVKYRRIPILTIGRDVYLDTRLIITKLNELQPSQETAHLSVATTPEQRALQQLLQVYIMDAGFQRNVVQLVLLNHKGLNDPAFVKDRAEFIGGTTFFPREALEAMRPEAVRVVKNGFEFLERTLLSDGRDWLLGTEKPSIGDIEVAWSLVWLERVHGAIPDEWIPRREFPKVFAWMERFKGVAAKAQEELGEVKTLTGDEAADLILGSEFYEEEGRVNEGDPLVQQLGLKKGQLVRVWPTDTGVNHKELGELVSINEKEVVVEAKAEEGGSTRVHAQRHGFAVAAYEE</sequence>
<dbReference type="GO" id="GO:0005737">
    <property type="term" value="C:cytoplasm"/>
    <property type="evidence" value="ECO:0007669"/>
    <property type="project" value="TreeGrafter"/>
</dbReference>
<dbReference type="InterPro" id="IPR050983">
    <property type="entry name" value="GST_Omega/HSP26"/>
</dbReference>
<evidence type="ECO:0000259" key="1">
    <source>
        <dbReference type="PROSITE" id="PS50405"/>
    </source>
</evidence>
<dbReference type="InterPro" id="IPR058268">
    <property type="entry name" value="DUF7962"/>
</dbReference>
<dbReference type="InterPro" id="IPR010987">
    <property type="entry name" value="Glutathione-S-Trfase_C-like"/>
</dbReference>
<dbReference type="SUPFAM" id="SSF52833">
    <property type="entry name" value="Thioredoxin-like"/>
    <property type="match status" value="1"/>
</dbReference>
<protein>
    <recommendedName>
        <fullName evidence="1">GST C-terminal domain-containing protein</fullName>
    </recommendedName>
</protein>
<name>A0A1T3C929_9HYPO</name>
<organism evidence="2 3">
    <name type="scientific">Trichoderma guizhouense</name>
    <dbReference type="NCBI Taxonomy" id="1491466"/>
    <lineage>
        <taxon>Eukaryota</taxon>
        <taxon>Fungi</taxon>
        <taxon>Dikarya</taxon>
        <taxon>Ascomycota</taxon>
        <taxon>Pezizomycotina</taxon>
        <taxon>Sordariomycetes</taxon>
        <taxon>Hypocreomycetidae</taxon>
        <taxon>Hypocreales</taxon>
        <taxon>Hypocreaceae</taxon>
        <taxon>Trichoderma</taxon>
    </lineage>
</organism>
<comment type="caution">
    <text evidence="2">The sequence shown here is derived from an EMBL/GenBank/DDBJ whole genome shotgun (WGS) entry which is preliminary data.</text>
</comment>
<dbReference type="CDD" id="cd00299">
    <property type="entry name" value="GST_C_family"/>
    <property type="match status" value="1"/>
</dbReference>
<dbReference type="InterPro" id="IPR036249">
    <property type="entry name" value="Thioredoxin-like_sf"/>
</dbReference>
<evidence type="ECO:0000313" key="3">
    <source>
        <dbReference type="Proteomes" id="UP000191004"/>
    </source>
</evidence>
<keyword evidence="3" id="KW-1185">Reference proteome</keyword>
<dbReference type="Gene3D" id="3.40.30.110">
    <property type="match status" value="2"/>
</dbReference>
<dbReference type="Gene3D" id="1.20.1050.10">
    <property type="match status" value="1"/>
</dbReference>
<dbReference type="OrthoDB" id="202840at2759"/>
<dbReference type="PROSITE" id="PS50405">
    <property type="entry name" value="GST_CTER"/>
    <property type="match status" value="1"/>
</dbReference>
<dbReference type="PANTHER" id="PTHR43968:SF6">
    <property type="entry name" value="GLUTATHIONE S-TRANSFERASE OMEGA"/>
    <property type="match status" value="1"/>
</dbReference>
<dbReference type="EMBL" id="LVVK01000022">
    <property type="protein sequence ID" value="OPB37607.1"/>
    <property type="molecule type" value="Genomic_DNA"/>
</dbReference>
<dbReference type="InterPro" id="IPR036282">
    <property type="entry name" value="Glutathione-S-Trfase_C_sf"/>
</dbReference>